<keyword evidence="2" id="KW-1133">Transmembrane helix</keyword>
<dbReference type="InterPro" id="IPR045108">
    <property type="entry name" value="TXNDC17-like"/>
</dbReference>
<dbReference type="SUPFAM" id="SSF52833">
    <property type="entry name" value="Thioredoxin-like"/>
    <property type="match status" value="1"/>
</dbReference>
<reference evidence="4" key="1">
    <citation type="journal article" date="2011" name="PLoS Biol.">
        <title>Gene gain and loss during evolution of obligate parasitism in the white rust pathogen of Arabidopsis thaliana.</title>
        <authorList>
            <person name="Kemen E."/>
            <person name="Gardiner A."/>
            <person name="Schultz-Larsen T."/>
            <person name="Kemen A.C."/>
            <person name="Balmuth A.L."/>
            <person name="Robert-Seilaniantz A."/>
            <person name="Bailey K."/>
            <person name="Holub E."/>
            <person name="Studholme D.J."/>
            <person name="Maclean D."/>
            <person name="Jones J.D."/>
        </authorList>
    </citation>
    <scope>NUCLEOTIDE SEQUENCE</scope>
</reference>
<dbReference type="InterPro" id="IPR036249">
    <property type="entry name" value="Thioredoxin-like_sf"/>
</dbReference>
<proteinExistence type="inferred from homology"/>
<protein>
    <submittedName>
        <fullName evidence="4">Uncharacterized protein AlNc14C166G7893</fullName>
    </submittedName>
</protein>
<keyword evidence="2" id="KW-0472">Membrane</keyword>
<accession>F0WN60</accession>
<sequence length="502" mass="58277">MYYFTGQKAAVSELTRFCRLPLSKAIHRVSIMRRHPSQFAEHFFASDEFHKRKQEKSRQSYRFRVSFGLVSLCLFMLVYVIFLLYLHWSTMATDETAPSLTIRNEQKLEQVNKEYRSQHADLPIASVITSPPTENPLIEADGKPAVKDVNKDSTTDADALLLLQEEEAQGSDQETPVIDSPTVAISVAPTELKSSTTLKLKEAPILSRHTILKRYADLHAFLLKHDQEMSQKKTNKILVLLFTCDEDIEDSSQWMTLCNRATDMINQTFKKADERYHLVTTHVGSESKWKKSTNPYKSDFDLKLKRIPTLMRWDGNGRTSMTLWQHSLLEQASLDYIFEIADNTSEASIARTWEGKKKYKVTNNYTDYRAMLEQYRTRPNNEDEHLFYVSFVSGHLKENNRPWCPYCRFAEVPIHIAYHAHAPLNARLIRAEVTDEYRDWKQRKSPFQNQPELKLTVVPALYNVTRSPTNDGFQLKFDRILVRLDLIAELRPLFQSGGFEHP</sequence>
<dbReference type="InterPro" id="IPR010357">
    <property type="entry name" value="TXNDC17_dom"/>
</dbReference>
<dbReference type="Gene3D" id="3.40.30.10">
    <property type="entry name" value="Glutaredoxin"/>
    <property type="match status" value="2"/>
</dbReference>
<reference evidence="4" key="2">
    <citation type="submission" date="2011-02" db="EMBL/GenBank/DDBJ databases">
        <authorList>
            <person name="MacLean D."/>
        </authorList>
    </citation>
    <scope>NUCLEOTIDE SEQUENCE</scope>
</reference>
<evidence type="ECO:0000313" key="4">
    <source>
        <dbReference type="EMBL" id="CCA22749.1"/>
    </source>
</evidence>
<name>F0WN60_9STRA</name>
<feature type="domain" description="Thioredoxin" evidence="3">
    <location>
        <begin position="230"/>
        <end position="331"/>
    </location>
</feature>
<dbReference type="PANTHER" id="PTHR12452">
    <property type="entry name" value="42-9-9 PROTEIN-RELATED"/>
    <property type="match status" value="1"/>
</dbReference>
<dbReference type="Pfam" id="PF06110">
    <property type="entry name" value="TXD17-like_Trx"/>
    <property type="match status" value="2"/>
</dbReference>
<evidence type="ECO:0000259" key="3">
    <source>
        <dbReference type="Pfam" id="PF06110"/>
    </source>
</evidence>
<evidence type="ECO:0000256" key="1">
    <source>
        <dbReference type="ARBA" id="ARBA00008987"/>
    </source>
</evidence>
<dbReference type="HOGENOM" id="CLU_034429_0_0_1"/>
<feature type="domain" description="Thioredoxin" evidence="3">
    <location>
        <begin position="380"/>
        <end position="467"/>
    </location>
</feature>
<dbReference type="PANTHER" id="PTHR12452:SF0">
    <property type="entry name" value="THIOREDOXIN DOMAIN-CONTAINING PROTEIN 17"/>
    <property type="match status" value="1"/>
</dbReference>
<dbReference type="AlphaFoldDB" id="F0WN60"/>
<feature type="transmembrane region" description="Helical" evidence="2">
    <location>
        <begin position="61"/>
        <end position="88"/>
    </location>
</feature>
<dbReference type="GO" id="GO:0047134">
    <property type="term" value="F:protein-disulfide reductase [NAD(P)H] activity"/>
    <property type="evidence" value="ECO:0007669"/>
    <property type="project" value="InterPro"/>
</dbReference>
<evidence type="ECO:0000256" key="2">
    <source>
        <dbReference type="SAM" id="Phobius"/>
    </source>
</evidence>
<dbReference type="EMBL" id="FR824211">
    <property type="protein sequence ID" value="CCA22749.1"/>
    <property type="molecule type" value="Genomic_DNA"/>
</dbReference>
<comment type="similarity">
    <text evidence="1">Belongs to the thioredoxin family.</text>
</comment>
<dbReference type="GO" id="GO:0005829">
    <property type="term" value="C:cytosol"/>
    <property type="evidence" value="ECO:0007669"/>
    <property type="project" value="TreeGrafter"/>
</dbReference>
<gene>
    <name evidence="4" type="primary">AlNc14C166G7893</name>
    <name evidence="4" type="ORF">ALNC14_088920</name>
</gene>
<keyword evidence="2" id="KW-0812">Transmembrane</keyword>
<organism evidence="4">
    <name type="scientific">Albugo laibachii Nc14</name>
    <dbReference type="NCBI Taxonomy" id="890382"/>
    <lineage>
        <taxon>Eukaryota</taxon>
        <taxon>Sar</taxon>
        <taxon>Stramenopiles</taxon>
        <taxon>Oomycota</taxon>
        <taxon>Peronosporomycetes</taxon>
        <taxon>Albuginales</taxon>
        <taxon>Albuginaceae</taxon>
        <taxon>Albugo</taxon>
    </lineage>
</organism>